<dbReference type="EMBL" id="AP018711">
    <property type="protein sequence ID" value="BBE34709.1"/>
    <property type="molecule type" value="Genomic_DNA"/>
</dbReference>
<keyword evidence="1" id="KW-0812">Transmembrane</keyword>
<evidence type="ECO:0000313" key="2">
    <source>
        <dbReference type="EMBL" id="BBE34709.1"/>
    </source>
</evidence>
<evidence type="ECO:0000313" key="3">
    <source>
        <dbReference type="Proteomes" id="UP000275727"/>
    </source>
</evidence>
<name>A0AAD1G1H1_SPHMI</name>
<proteinExistence type="predicted"/>
<keyword evidence="1" id="KW-0472">Membrane</keyword>
<feature type="transmembrane region" description="Helical" evidence="1">
    <location>
        <begin position="12"/>
        <end position="33"/>
    </location>
</feature>
<gene>
    <name evidence="2" type="ORF">SmB9_23670</name>
</gene>
<accession>A0AAD1G1H1</accession>
<dbReference type="KEGG" id="smic:SmB9_23670"/>
<keyword evidence="1" id="KW-1133">Transmembrane helix</keyword>
<dbReference type="AlphaFoldDB" id="A0AAD1G1H1"/>
<dbReference type="Proteomes" id="UP000275727">
    <property type="component" value="Chromosome"/>
</dbReference>
<protein>
    <submittedName>
        <fullName evidence="2">Uncharacterized protein</fullName>
    </submittedName>
</protein>
<evidence type="ECO:0000256" key="1">
    <source>
        <dbReference type="SAM" id="Phobius"/>
    </source>
</evidence>
<reference evidence="2 3" key="1">
    <citation type="submission" date="2018-06" db="EMBL/GenBank/DDBJ databases">
        <title>Complete Genome Sequence of the Microcystin-Degrading Bacterium Sphingosinicella microcystinivorans Strain B-9.</title>
        <authorList>
            <person name="Jin H."/>
            <person name="Nishizawa T."/>
            <person name="Guo Y."/>
            <person name="Nishizawa A."/>
            <person name="Park H."/>
            <person name="Kato H."/>
            <person name="Tsuji K."/>
            <person name="Harada K."/>
        </authorList>
    </citation>
    <scope>NUCLEOTIDE SEQUENCE [LARGE SCALE GENOMIC DNA]</scope>
    <source>
        <strain evidence="2 3">B9</strain>
    </source>
</reference>
<organism evidence="2 3">
    <name type="scientific">Sphingosinicella microcystinivorans</name>
    <dbReference type="NCBI Taxonomy" id="335406"/>
    <lineage>
        <taxon>Bacteria</taxon>
        <taxon>Pseudomonadati</taxon>
        <taxon>Pseudomonadota</taxon>
        <taxon>Alphaproteobacteria</taxon>
        <taxon>Sphingomonadales</taxon>
        <taxon>Sphingosinicellaceae</taxon>
        <taxon>Sphingosinicella</taxon>
    </lineage>
</organism>
<sequence length="91" mass="9691">MEADLLERATQFMVILGMVAVHHVGTAIAAGVLRKQHDSERSLQVRGDLKAVFVRKIRIHGGRLAAASDGSMPVLLRDDDGLSGCGLARSA</sequence>